<dbReference type="SUPFAM" id="SSF56112">
    <property type="entry name" value="Protein kinase-like (PK-like)"/>
    <property type="match status" value="1"/>
</dbReference>
<dbReference type="Pfam" id="PF07714">
    <property type="entry name" value="PK_Tyr_Ser-Thr"/>
    <property type="match status" value="1"/>
</dbReference>
<sequence>MPILPFKFLRLRLKGRSHVPIHQDQYVENAVFPRSPVVTDCIHPELDRKFDLTSSVRCADRSPIVYGYHADLWKGIWNGEVVAIKVIRVIGNSVDRKQACAKNALKEVEIWSSVKHKNVLPLYGYSHEFGPVPSLVSPYMNDGTASLYLKTHPDVNRLQICAEISNGLAYLHEQRIVHGDLKGDNVLICSLEDRPYPLICDFGLSKRLDLTGSLRSTIVKGTVPWMAKELLMPGTTEDEEAACTLTFQSDVWAWGMTTYELFTDAPPYSHLKYRTLFELSMHIADGNVPEYPVSCEQSLEQHVWALLQMCWNPDPSQRPRSDELRLLVRGQVPVNPTV</sequence>
<feature type="domain" description="Protein kinase" evidence="1">
    <location>
        <begin position="50"/>
        <end position="338"/>
    </location>
</feature>
<dbReference type="Gene3D" id="1.10.510.10">
    <property type="entry name" value="Transferase(Phosphotransferase) domain 1"/>
    <property type="match status" value="1"/>
</dbReference>
<organism evidence="2 3">
    <name type="scientific">Hermanssonia centrifuga</name>
    <dbReference type="NCBI Taxonomy" id="98765"/>
    <lineage>
        <taxon>Eukaryota</taxon>
        <taxon>Fungi</taxon>
        <taxon>Dikarya</taxon>
        <taxon>Basidiomycota</taxon>
        <taxon>Agaricomycotina</taxon>
        <taxon>Agaricomycetes</taxon>
        <taxon>Polyporales</taxon>
        <taxon>Meruliaceae</taxon>
        <taxon>Hermanssonia</taxon>
    </lineage>
</organism>
<keyword evidence="3" id="KW-1185">Reference proteome</keyword>
<dbReference type="AlphaFoldDB" id="A0A2R6NZ24"/>
<protein>
    <recommendedName>
        <fullName evidence="1">Protein kinase domain-containing protein</fullName>
    </recommendedName>
</protein>
<dbReference type="PANTHER" id="PTHR44329:SF214">
    <property type="entry name" value="PROTEIN KINASE DOMAIN-CONTAINING PROTEIN"/>
    <property type="match status" value="1"/>
</dbReference>
<dbReference type="PANTHER" id="PTHR44329">
    <property type="entry name" value="SERINE/THREONINE-PROTEIN KINASE TNNI3K-RELATED"/>
    <property type="match status" value="1"/>
</dbReference>
<dbReference type="InterPro" id="IPR051681">
    <property type="entry name" value="Ser/Thr_Kinases-Pseudokinases"/>
</dbReference>
<dbReference type="InterPro" id="IPR001245">
    <property type="entry name" value="Ser-Thr/Tyr_kinase_cat_dom"/>
</dbReference>
<dbReference type="InterPro" id="IPR011009">
    <property type="entry name" value="Kinase-like_dom_sf"/>
</dbReference>
<dbReference type="PROSITE" id="PS50011">
    <property type="entry name" value="PROTEIN_KINASE_DOM"/>
    <property type="match status" value="1"/>
</dbReference>
<dbReference type="GO" id="GO:0004674">
    <property type="term" value="F:protein serine/threonine kinase activity"/>
    <property type="evidence" value="ECO:0007669"/>
    <property type="project" value="TreeGrafter"/>
</dbReference>
<accession>A0A2R6NZ24</accession>
<reference evidence="2 3" key="1">
    <citation type="submission" date="2018-02" db="EMBL/GenBank/DDBJ databases">
        <title>Genome sequence of the basidiomycete white-rot fungus Phlebia centrifuga.</title>
        <authorList>
            <person name="Granchi Z."/>
            <person name="Peng M."/>
            <person name="de Vries R.P."/>
            <person name="Hilden K."/>
            <person name="Makela M.R."/>
            <person name="Grigoriev I."/>
            <person name="Riley R."/>
        </authorList>
    </citation>
    <scope>NUCLEOTIDE SEQUENCE [LARGE SCALE GENOMIC DNA]</scope>
    <source>
        <strain evidence="2 3">FBCC195</strain>
    </source>
</reference>
<name>A0A2R6NZ24_9APHY</name>
<evidence type="ECO:0000313" key="3">
    <source>
        <dbReference type="Proteomes" id="UP000186601"/>
    </source>
</evidence>
<evidence type="ECO:0000259" key="1">
    <source>
        <dbReference type="PROSITE" id="PS50011"/>
    </source>
</evidence>
<dbReference type="InterPro" id="IPR000719">
    <property type="entry name" value="Prot_kinase_dom"/>
</dbReference>
<dbReference type="GO" id="GO:0005524">
    <property type="term" value="F:ATP binding"/>
    <property type="evidence" value="ECO:0007669"/>
    <property type="project" value="InterPro"/>
</dbReference>
<proteinExistence type="predicted"/>
<dbReference type="PROSITE" id="PS00108">
    <property type="entry name" value="PROTEIN_KINASE_ST"/>
    <property type="match status" value="1"/>
</dbReference>
<dbReference type="OrthoDB" id="3265205at2759"/>
<dbReference type="SMART" id="SM00220">
    <property type="entry name" value="S_TKc"/>
    <property type="match status" value="1"/>
</dbReference>
<evidence type="ECO:0000313" key="2">
    <source>
        <dbReference type="EMBL" id="PSR81022.1"/>
    </source>
</evidence>
<dbReference type="Proteomes" id="UP000186601">
    <property type="component" value="Unassembled WGS sequence"/>
</dbReference>
<comment type="caution">
    <text evidence="2">The sequence shown here is derived from an EMBL/GenBank/DDBJ whole genome shotgun (WGS) entry which is preliminary data.</text>
</comment>
<gene>
    <name evidence="2" type="ORF">PHLCEN_2v6553</name>
</gene>
<dbReference type="EMBL" id="MLYV02000629">
    <property type="protein sequence ID" value="PSR81022.1"/>
    <property type="molecule type" value="Genomic_DNA"/>
</dbReference>
<dbReference type="InterPro" id="IPR008271">
    <property type="entry name" value="Ser/Thr_kinase_AS"/>
</dbReference>
<dbReference type="STRING" id="98765.A0A2R6NZ24"/>